<evidence type="ECO:0000256" key="10">
    <source>
        <dbReference type="ARBA" id="ARBA00037942"/>
    </source>
</evidence>
<dbReference type="Proteomes" id="UP001209878">
    <property type="component" value="Unassembled WGS sequence"/>
</dbReference>
<dbReference type="GO" id="GO:0016787">
    <property type="term" value="F:hydrolase activity"/>
    <property type="evidence" value="ECO:0007669"/>
    <property type="project" value="UniProtKB-KW"/>
</dbReference>
<evidence type="ECO:0000256" key="7">
    <source>
        <dbReference type="ARBA" id="ARBA00022989"/>
    </source>
</evidence>
<evidence type="ECO:0000256" key="13">
    <source>
        <dbReference type="ARBA" id="ARBA00079023"/>
    </source>
</evidence>
<dbReference type="Pfam" id="PF12697">
    <property type="entry name" value="Abhydrolase_6"/>
    <property type="match status" value="1"/>
</dbReference>
<gene>
    <name evidence="16" type="ORF">NP493_1275g00047</name>
</gene>
<comment type="similarity">
    <text evidence="10">Belongs to the AB hydrolase superfamily. ABHD14 family.</text>
</comment>
<dbReference type="AlphaFoldDB" id="A0AAD9NG76"/>
<dbReference type="SUPFAM" id="SSF53474">
    <property type="entry name" value="alpha/beta-Hydrolases"/>
    <property type="match status" value="1"/>
</dbReference>
<name>A0AAD9NG76_RIDPI</name>
<evidence type="ECO:0000256" key="2">
    <source>
        <dbReference type="ARBA" id="ARBA00004606"/>
    </source>
</evidence>
<keyword evidence="4 14" id="KW-0812">Transmembrane</keyword>
<keyword evidence="7 14" id="KW-1133">Transmembrane helix</keyword>
<dbReference type="InterPro" id="IPR029058">
    <property type="entry name" value="AB_hydrolase_fold"/>
</dbReference>
<evidence type="ECO:0000256" key="4">
    <source>
        <dbReference type="ARBA" id="ARBA00022692"/>
    </source>
</evidence>
<proteinExistence type="inferred from homology"/>
<evidence type="ECO:0000256" key="12">
    <source>
        <dbReference type="ARBA" id="ARBA00073591"/>
    </source>
</evidence>
<dbReference type="GO" id="GO:0016020">
    <property type="term" value="C:membrane"/>
    <property type="evidence" value="ECO:0007669"/>
    <property type="project" value="UniProtKB-SubCell"/>
</dbReference>
<evidence type="ECO:0000256" key="3">
    <source>
        <dbReference type="ARBA" id="ARBA00022490"/>
    </source>
</evidence>
<evidence type="ECO:0000256" key="14">
    <source>
        <dbReference type="SAM" id="Phobius"/>
    </source>
</evidence>
<dbReference type="FunFam" id="3.40.50.1820:FF:000093">
    <property type="entry name" value="protein ABHD14A isoform X1"/>
    <property type="match status" value="1"/>
</dbReference>
<evidence type="ECO:0000256" key="5">
    <source>
        <dbReference type="ARBA" id="ARBA00022801"/>
    </source>
</evidence>
<reference evidence="16" key="1">
    <citation type="journal article" date="2023" name="Mol. Biol. Evol.">
        <title>Third-Generation Sequencing Reveals the Adaptive Role of the Epigenome in Three Deep-Sea Polychaetes.</title>
        <authorList>
            <person name="Perez M."/>
            <person name="Aroh O."/>
            <person name="Sun Y."/>
            <person name="Lan Y."/>
            <person name="Juniper S.K."/>
            <person name="Young C.R."/>
            <person name="Angers B."/>
            <person name="Qian P.Y."/>
        </authorList>
    </citation>
    <scope>NUCLEOTIDE SEQUENCE</scope>
    <source>
        <strain evidence="16">R07B-5</strain>
    </source>
</reference>
<keyword evidence="8 14" id="KW-0472">Membrane</keyword>
<organism evidence="16 17">
    <name type="scientific">Ridgeia piscesae</name>
    <name type="common">Tubeworm</name>
    <dbReference type="NCBI Taxonomy" id="27915"/>
    <lineage>
        <taxon>Eukaryota</taxon>
        <taxon>Metazoa</taxon>
        <taxon>Spiralia</taxon>
        <taxon>Lophotrochozoa</taxon>
        <taxon>Annelida</taxon>
        <taxon>Polychaeta</taxon>
        <taxon>Sedentaria</taxon>
        <taxon>Canalipalpata</taxon>
        <taxon>Sabellida</taxon>
        <taxon>Siboglinidae</taxon>
        <taxon>Ridgeia</taxon>
    </lineage>
</organism>
<evidence type="ECO:0000259" key="15">
    <source>
        <dbReference type="Pfam" id="PF12697"/>
    </source>
</evidence>
<accession>A0AAD9NG76</accession>
<evidence type="ECO:0000313" key="17">
    <source>
        <dbReference type="Proteomes" id="UP001209878"/>
    </source>
</evidence>
<evidence type="ECO:0000313" key="16">
    <source>
        <dbReference type="EMBL" id="KAK2167438.1"/>
    </source>
</evidence>
<dbReference type="InterPro" id="IPR000073">
    <property type="entry name" value="AB_hydrolase_1"/>
</dbReference>
<keyword evidence="3" id="KW-0963">Cytoplasm</keyword>
<evidence type="ECO:0000256" key="8">
    <source>
        <dbReference type="ARBA" id="ARBA00023136"/>
    </source>
</evidence>
<comment type="function">
    <text evidence="11">Possible role in granule neuron development.</text>
</comment>
<keyword evidence="17" id="KW-1185">Reference proteome</keyword>
<comment type="subcellular location">
    <subcellularLocation>
        <location evidence="1">Cytoplasm</location>
    </subcellularLocation>
    <subcellularLocation>
        <location evidence="2">Membrane</location>
        <topology evidence="2">Single-pass type II membrane protein</topology>
    </subcellularLocation>
</comment>
<dbReference type="PANTHER" id="PTHR46197">
    <property type="entry name" value="PROTEIN ABHD14B-LIKE"/>
    <property type="match status" value="1"/>
</dbReference>
<dbReference type="EMBL" id="JAODUO010001274">
    <property type="protein sequence ID" value="KAK2167438.1"/>
    <property type="molecule type" value="Genomic_DNA"/>
</dbReference>
<keyword evidence="5" id="KW-0378">Hydrolase</keyword>
<protein>
    <recommendedName>
        <fullName evidence="12">Protein ABHD14A</fullName>
    </recommendedName>
    <alternativeName>
        <fullName evidence="13">Alpha/beta hydrolase domain-containing protein 14A</fullName>
    </alternativeName>
</protein>
<feature type="transmembrane region" description="Helical" evidence="14">
    <location>
        <begin position="12"/>
        <end position="29"/>
    </location>
</feature>
<comment type="caution">
    <text evidence="16">The sequence shown here is derived from an EMBL/GenBank/DDBJ whole genome shotgun (WGS) entry which is preliminary data.</text>
</comment>
<sequence>MAGAVQINKKVTLLGLAGLVIVLYLLYSWRRTSVSVLKHDDIWNSLPNQLPAEHKHLDEIPKDILISRNDVKIKEEYLKLTVGDPSQKVTVFYRDAAPLQRRASGKARCSVLLLHGASFTSQNWHKIETLQLIAACGCRAVAIDLPGWGKSITDDTKKLATREKPVFLQQLISTLDLGKPVLVSPSMSGTFAIPFLMGDRPAQCDSRLTAFIALAPVGTDTYEDFMYHRCEIPALIVYGTKDTQIGPESVGNLRNMPSSKIFPIQKAGHACYIDQPDVWNTLLYNFLTAVLKET</sequence>
<evidence type="ECO:0000256" key="1">
    <source>
        <dbReference type="ARBA" id="ARBA00004496"/>
    </source>
</evidence>
<keyword evidence="9" id="KW-0325">Glycoprotein</keyword>
<evidence type="ECO:0000256" key="9">
    <source>
        <dbReference type="ARBA" id="ARBA00023180"/>
    </source>
</evidence>
<keyword evidence="6" id="KW-0735">Signal-anchor</keyword>
<evidence type="ECO:0000256" key="11">
    <source>
        <dbReference type="ARBA" id="ARBA00056841"/>
    </source>
</evidence>
<dbReference type="Gene3D" id="3.40.50.1820">
    <property type="entry name" value="alpha/beta hydrolase"/>
    <property type="match status" value="1"/>
</dbReference>
<evidence type="ECO:0000256" key="6">
    <source>
        <dbReference type="ARBA" id="ARBA00022968"/>
    </source>
</evidence>
<feature type="domain" description="AB hydrolase-1" evidence="15">
    <location>
        <begin position="111"/>
        <end position="190"/>
    </location>
</feature>
<dbReference type="GO" id="GO:0005737">
    <property type="term" value="C:cytoplasm"/>
    <property type="evidence" value="ECO:0007669"/>
    <property type="project" value="UniProtKB-SubCell"/>
</dbReference>
<dbReference type="PANTHER" id="PTHR46197:SF3">
    <property type="entry name" value="AB HYDROLASE-1 DOMAIN-CONTAINING PROTEIN"/>
    <property type="match status" value="1"/>
</dbReference>